<organism evidence="1">
    <name type="scientific">Dichomitus squalens</name>
    <dbReference type="NCBI Taxonomy" id="114155"/>
    <lineage>
        <taxon>Eukaryota</taxon>
        <taxon>Fungi</taxon>
        <taxon>Dikarya</taxon>
        <taxon>Basidiomycota</taxon>
        <taxon>Agaricomycotina</taxon>
        <taxon>Agaricomycetes</taxon>
        <taxon>Polyporales</taxon>
        <taxon>Polyporaceae</taxon>
        <taxon>Dichomitus</taxon>
    </lineage>
</organism>
<dbReference type="Proteomes" id="UP000292957">
    <property type="component" value="Unassembled WGS sequence"/>
</dbReference>
<dbReference type="EMBL" id="ML143395">
    <property type="protein sequence ID" value="TBU32476.1"/>
    <property type="molecule type" value="Genomic_DNA"/>
</dbReference>
<dbReference type="AlphaFoldDB" id="A0A4Q9N1B4"/>
<reference evidence="1" key="1">
    <citation type="submission" date="2019-01" db="EMBL/GenBank/DDBJ databases">
        <title>Draft genome sequences of three monokaryotic isolates of the white-rot basidiomycete fungus Dichomitus squalens.</title>
        <authorList>
            <consortium name="DOE Joint Genome Institute"/>
            <person name="Lopez S.C."/>
            <person name="Andreopoulos B."/>
            <person name="Pangilinan J."/>
            <person name="Lipzen A."/>
            <person name="Riley R."/>
            <person name="Ahrendt S."/>
            <person name="Ng V."/>
            <person name="Barry K."/>
            <person name="Daum C."/>
            <person name="Grigoriev I.V."/>
            <person name="Hilden K.S."/>
            <person name="Makela M.R."/>
            <person name="de Vries R.P."/>
        </authorList>
    </citation>
    <scope>NUCLEOTIDE SEQUENCE [LARGE SCALE GENOMIC DNA]</scope>
    <source>
        <strain evidence="1">OM18370.1</strain>
    </source>
</reference>
<name>A0A4Q9N1B4_9APHY</name>
<protein>
    <submittedName>
        <fullName evidence="1">Uncharacterized protein</fullName>
    </submittedName>
</protein>
<sequence>MRTVRSLHREHPTDVDMVICMWLGSGDWRRSNLTDAMVRRAHPIRLAPYERPEDLSTNHSALTASSRAVAGLYARRNHADCVTACVEYYITDIGRVVGPDLGAYGGKWGPSANVICPPCFDSQVNQSFGSGGRSKLDAAVSLCLSARLSAFSNQVACLHPSRPAPERIRGVIEARHAVTVAAFASSSSHSRRAETCPISTGPPPDPAFPPYQGLAWQDLLGPIAVRLVCVRDCRSLWPRDRVDAQVNSA</sequence>
<evidence type="ECO:0000313" key="1">
    <source>
        <dbReference type="EMBL" id="TBU32476.1"/>
    </source>
</evidence>
<proteinExistence type="predicted"/>
<accession>A0A4Q9N1B4</accession>
<gene>
    <name evidence="1" type="ORF">BD311DRAFT_34105</name>
</gene>